<feature type="transmembrane region" description="Helical" evidence="2">
    <location>
        <begin position="251"/>
        <end position="270"/>
    </location>
</feature>
<feature type="transmembrane region" description="Helical" evidence="2">
    <location>
        <begin position="219"/>
        <end position="239"/>
    </location>
</feature>
<keyword evidence="2" id="KW-0812">Transmembrane</keyword>
<evidence type="ECO:0000313" key="3">
    <source>
        <dbReference type="EMBL" id="BAL92736.1"/>
    </source>
</evidence>
<dbReference type="Proteomes" id="UP000007882">
    <property type="component" value="Chromosome"/>
</dbReference>
<feature type="region of interest" description="Disordered" evidence="1">
    <location>
        <begin position="1"/>
        <end position="61"/>
    </location>
</feature>
<dbReference type="KEGG" id="ams:AMIS_75160"/>
<feature type="region of interest" description="Disordered" evidence="1">
    <location>
        <begin position="88"/>
        <end position="109"/>
    </location>
</feature>
<feature type="transmembrane region" description="Helical" evidence="2">
    <location>
        <begin position="112"/>
        <end position="131"/>
    </location>
</feature>
<reference evidence="3 4" key="1">
    <citation type="submission" date="2012-02" db="EMBL/GenBank/DDBJ databases">
        <title>Complete genome sequence of Actinoplanes missouriensis 431 (= NBRC 102363).</title>
        <authorList>
            <person name="Ohnishi Y."/>
            <person name="Ishikawa J."/>
            <person name="Sekine M."/>
            <person name="Hosoyama A."/>
            <person name="Harada T."/>
            <person name="Narita H."/>
            <person name="Hata T."/>
            <person name="Konno Y."/>
            <person name="Tutikane K."/>
            <person name="Fujita N."/>
            <person name="Horinouchi S."/>
            <person name="Hayakawa M."/>
        </authorList>
    </citation>
    <scope>NUCLEOTIDE SEQUENCE [LARGE SCALE GENOMIC DNA]</scope>
    <source>
        <strain evidence="4">ATCC 14538 / DSM 43046 / CBS 188.64 / JCM 3121 / NBRC 102363 / NCIMB 12654 / NRRL B-3342 / UNCC 431</strain>
    </source>
</reference>
<dbReference type="eggNOG" id="ENOG5034BVZ">
    <property type="taxonomic scope" value="Bacteria"/>
</dbReference>
<proteinExistence type="predicted"/>
<feature type="compositionally biased region" description="Basic and acidic residues" evidence="1">
    <location>
        <begin position="44"/>
        <end position="60"/>
    </location>
</feature>
<dbReference type="RefSeq" id="WP_014447620.1">
    <property type="nucleotide sequence ID" value="NC_017093.1"/>
</dbReference>
<evidence type="ECO:0000256" key="1">
    <source>
        <dbReference type="SAM" id="MobiDB-lite"/>
    </source>
</evidence>
<keyword evidence="2" id="KW-1133">Transmembrane helix</keyword>
<protein>
    <submittedName>
        <fullName evidence="3">Uncharacterized protein</fullName>
    </submittedName>
</protein>
<evidence type="ECO:0000256" key="2">
    <source>
        <dbReference type="SAM" id="Phobius"/>
    </source>
</evidence>
<accession>I0HI99</accession>
<dbReference type="OrthoDB" id="3386494at2"/>
<organism evidence="3 4">
    <name type="scientific">Actinoplanes missouriensis (strain ATCC 14538 / DSM 43046 / CBS 188.64 / JCM 3121 / NBRC 102363 / NCIMB 12654 / NRRL B-3342 / UNCC 431)</name>
    <dbReference type="NCBI Taxonomy" id="512565"/>
    <lineage>
        <taxon>Bacteria</taxon>
        <taxon>Bacillati</taxon>
        <taxon>Actinomycetota</taxon>
        <taxon>Actinomycetes</taxon>
        <taxon>Micromonosporales</taxon>
        <taxon>Micromonosporaceae</taxon>
        <taxon>Actinoplanes</taxon>
    </lineage>
</organism>
<dbReference type="AlphaFoldDB" id="I0HI99"/>
<keyword evidence="2" id="KW-0472">Membrane</keyword>
<dbReference type="PATRIC" id="fig|512565.3.peg.7526"/>
<feature type="compositionally biased region" description="Basic residues" evidence="1">
    <location>
        <begin position="99"/>
        <end position="108"/>
    </location>
</feature>
<evidence type="ECO:0000313" key="4">
    <source>
        <dbReference type="Proteomes" id="UP000007882"/>
    </source>
</evidence>
<sequence>MTGDAPQPEEPPQRELTTGELVIIEPEARGAAPDVPDELEDQPPTDRNRPTVVIDPHRPLPDVAVSPEVEARLERMENSPFWMTETERAQAEPATPVHHPGRRRRQPAHRPLGPLTALVTLSLLAAFFGWVSAEPFWLAAGHGKDGYATTAQCHGDGLTQRCAGRFSTADGSFTAPWVTLLGITGESREPGAITPARMVSPSSDQAYAGPAGTLMHLRWVLGFLLVLTCGYGIAQSTGAHRLETGMRRRRAVLLSFAAPILLQLGFLAAAF</sequence>
<dbReference type="EMBL" id="AP012319">
    <property type="protein sequence ID" value="BAL92736.1"/>
    <property type="molecule type" value="Genomic_DNA"/>
</dbReference>
<gene>
    <name evidence="3" type="ordered locus">AMIS_75160</name>
</gene>
<keyword evidence="4" id="KW-1185">Reference proteome</keyword>
<dbReference type="HOGENOM" id="CLU_848975_0_0_11"/>
<name>I0HI99_ACTM4</name>